<dbReference type="InterPro" id="IPR036390">
    <property type="entry name" value="WH_DNA-bd_sf"/>
</dbReference>
<evidence type="ECO:0000313" key="5">
    <source>
        <dbReference type="EMBL" id="KAB2346043.1"/>
    </source>
</evidence>
<keyword evidence="2" id="KW-0238">DNA-binding</keyword>
<evidence type="ECO:0000256" key="2">
    <source>
        <dbReference type="ARBA" id="ARBA00023125"/>
    </source>
</evidence>
<dbReference type="PROSITE" id="PS51118">
    <property type="entry name" value="HTH_HXLR"/>
    <property type="match status" value="1"/>
</dbReference>
<sequence length="158" mass="17609">MPTHPSKPAHASKKDAQPRECSVADALQIVGERWTLLVIRELLYGVRRFDGIARNTGASRDILTARLRKLEGADLIRRELYNEHPARYEYHLTPAGRELSDVLSTLMKWGDRHINAADPPVRWIHTCGEVLDPVVVCSHCGRPARDGGTPTGRGTLVD</sequence>
<dbReference type="GO" id="GO:0003677">
    <property type="term" value="F:DNA binding"/>
    <property type="evidence" value="ECO:0007669"/>
    <property type="project" value="UniProtKB-KW"/>
</dbReference>
<feature type="domain" description="HTH hxlR-type" evidence="4">
    <location>
        <begin position="21"/>
        <end position="118"/>
    </location>
</feature>
<dbReference type="PANTHER" id="PTHR33204">
    <property type="entry name" value="TRANSCRIPTIONAL REGULATOR, MARR FAMILY"/>
    <property type="match status" value="1"/>
</dbReference>
<organism evidence="5 6">
    <name type="scientific">Actinomadura rudentiformis</name>
    <dbReference type="NCBI Taxonomy" id="359158"/>
    <lineage>
        <taxon>Bacteria</taxon>
        <taxon>Bacillati</taxon>
        <taxon>Actinomycetota</taxon>
        <taxon>Actinomycetes</taxon>
        <taxon>Streptosporangiales</taxon>
        <taxon>Thermomonosporaceae</taxon>
        <taxon>Actinomadura</taxon>
    </lineage>
</organism>
<evidence type="ECO:0000313" key="6">
    <source>
        <dbReference type="Proteomes" id="UP000468735"/>
    </source>
</evidence>
<dbReference type="InterPro" id="IPR036388">
    <property type="entry name" value="WH-like_DNA-bd_sf"/>
</dbReference>
<evidence type="ECO:0000256" key="3">
    <source>
        <dbReference type="ARBA" id="ARBA00023163"/>
    </source>
</evidence>
<dbReference type="PANTHER" id="PTHR33204:SF18">
    <property type="entry name" value="TRANSCRIPTIONAL REGULATORY PROTEIN"/>
    <property type="match status" value="1"/>
</dbReference>
<dbReference type="EMBL" id="WBMT01000012">
    <property type="protein sequence ID" value="KAB2346043.1"/>
    <property type="molecule type" value="Genomic_DNA"/>
</dbReference>
<dbReference type="Gene3D" id="1.10.10.10">
    <property type="entry name" value="Winged helix-like DNA-binding domain superfamily/Winged helix DNA-binding domain"/>
    <property type="match status" value="1"/>
</dbReference>
<gene>
    <name evidence="5" type="ORF">F8566_25365</name>
</gene>
<dbReference type="OrthoDB" id="3526217at2"/>
<dbReference type="SUPFAM" id="SSF46785">
    <property type="entry name" value="Winged helix' DNA-binding domain"/>
    <property type="match status" value="1"/>
</dbReference>
<keyword evidence="3" id="KW-0804">Transcription</keyword>
<protein>
    <submittedName>
        <fullName evidence="5">Helix-turn-helix transcriptional regulator</fullName>
    </submittedName>
</protein>
<dbReference type="Proteomes" id="UP000468735">
    <property type="component" value="Unassembled WGS sequence"/>
</dbReference>
<reference evidence="5 6" key="1">
    <citation type="submission" date="2019-09" db="EMBL/GenBank/DDBJ databases">
        <title>Actinomadura physcomitrii sp. nov., a novel actinomycete isolated from moss [Physcomitrium sphaericum (Ludw) Fuernr].</title>
        <authorList>
            <person name="Zhuang X."/>
            <person name="Liu C."/>
        </authorList>
    </citation>
    <scope>NUCLEOTIDE SEQUENCE [LARGE SCALE GENOMIC DNA]</scope>
    <source>
        <strain evidence="5 6">HMC1</strain>
    </source>
</reference>
<dbReference type="InterPro" id="IPR002577">
    <property type="entry name" value="HTH_HxlR"/>
</dbReference>
<keyword evidence="1" id="KW-0805">Transcription regulation</keyword>
<evidence type="ECO:0000259" key="4">
    <source>
        <dbReference type="PROSITE" id="PS51118"/>
    </source>
</evidence>
<dbReference type="Pfam" id="PF01638">
    <property type="entry name" value="HxlR"/>
    <property type="match status" value="1"/>
</dbReference>
<dbReference type="RefSeq" id="WP_151564133.1">
    <property type="nucleotide sequence ID" value="NZ_WBMT01000012.1"/>
</dbReference>
<name>A0A6H9YZP2_9ACTN</name>
<keyword evidence="6" id="KW-1185">Reference proteome</keyword>
<comment type="caution">
    <text evidence="5">The sequence shown here is derived from an EMBL/GenBank/DDBJ whole genome shotgun (WGS) entry which is preliminary data.</text>
</comment>
<proteinExistence type="predicted"/>
<dbReference type="AlphaFoldDB" id="A0A6H9YZP2"/>
<accession>A0A6H9YZP2</accession>
<evidence type="ECO:0000256" key="1">
    <source>
        <dbReference type="ARBA" id="ARBA00023015"/>
    </source>
</evidence>